<name>A0A839EU38_9HYPH</name>
<dbReference type="Proteomes" id="UP000549052">
    <property type="component" value="Unassembled WGS sequence"/>
</dbReference>
<protein>
    <submittedName>
        <fullName evidence="2">Chromosome partitioning protein</fullName>
    </submittedName>
</protein>
<evidence type="ECO:0000313" key="2">
    <source>
        <dbReference type="EMBL" id="MBA8881698.1"/>
    </source>
</evidence>
<dbReference type="CDD" id="cd02042">
    <property type="entry name" value="ParAB_family"/>
    <property type="match status" value="1"/>
</dbReference>
<dbReference type="Gene3D" id="3.40.50.300">
    <property type="entry name" value="P-loop containing nucleotide triphosphate hydrolases"/>
    <property type="match status" value="1"/>
</dbReference>
<reference evidence="2 3" key="1">
    <citation type="submission" date="2020-07" db="EMBL/GenBank/DDBJ databases">
        <title>Genomic Encyclopedia of Type Strains, Phase IV (KMG-V): Genome sequencing to study the core and pangenomes of soil and plant-associated prokaryotes.</title>
        <authorList>
            <person name="Whitman W."/>
        </authorList>
    </citation>
    <scope>NUCLEOTIDE SEQUENCE [LARGE SCALE GENOMIC DNA]</scope>
    <source>
        <strain evidence="2 3">AN3</strain>
    </source>
</reference>
<comment type="caution">
    <text evidence="2">The sequence shown here is derived from an EMBL/GenBank/DDBJ whole genome shotgun (WGS) entry which is preliminary data.</text>
</comment>
<dbReference type="InterPro" id="IPR002586">
    <property type="entry name" value="CobQ/CobB/MinD/ParA_Nub-bd_dom"/>
</dbReference>
<dbReference type="RefSeq" id="WP_182552248.1">
    <property type="nucleotide sequence ID" value="NZ_JACGXN010000016.1"/>
</dbReference>
<keyword evidence="3" id="KW-1185">Reference proteome</keyword>
<dbReference type="SUPFAM" id="SSF52540">
    <property type="entry name" value="P-loop containing nucleoside triphosphate hydrolases"/>
    <property type="match status" value="1"/>
</dbReference>
<evidence type="ECO:0000259" key="1">
    <source>
        <dbReference type="Pfam" id="PF01656"/>
    </source>
</evidence>
<evidence type="ECO:0000313" key="3">
    <source>
        <dbReference type="Proteomes" id="UP000549052"/>
    </source>
</evidence>
<feature type="domain" description="CobQ/CobB/MinD/ParA nucleotide binding" evidence="1">
    <location>
        <begin position="7"/>
        <end position="143"/>
    </location>
</feature>
<sequence>MVENVISCLSQKGGVGKSTFARLIARTYASAGWSVKIADFNVNQLTSTKWAARRMALGATPEIAAEVCTTIRSIRRDNYDLIVADGTPDSDQSSLEIARIATLNVIPTGLTLDDLEPQILFANELVERGVDKETILFVLNKTTDSKLAVQEARQYLSSIYRVAETDLGHKTGYQMAQNVGLTIAETNFPTLNERADQLAAEIVSRVNEIEEKYNG</sequence>
<dbReference type="AlphaFoldDB" id="A0A839EU38"/>
<accession>A0A839EU38</accession>
<organism evidence="2 3">
    <name type="scientific">Phyllobacterium myrsinacearum</name>
    <dbReference type="NCBI Taxonomy" id="28101"/>
    <lineage>
        <taxon>Bacteria</taxon>
        <taxon>Pseudomonadati</taxon>
        <taxon>Pseudomonadota</taxon>
        <taxon>Alphaproteobacteria</taxon>
        <taxon>Hyphomicrobiales</taxon>
        <taxon>Phyllobacteriaceae</taxon>
        <taxon>Phyllobacterium</taxon>
    </lineage>
</organism>
<proteinExistence type="predicted"/>
<gene>
    <name evidence="2" type="ORF">FHW16_005443</name>
</gene>
<dbReference type="EMBL" id="JACGXN010000016">
    <property type="protein sequence ID" value="MBA8881698.1"/>
    <property type="molecule type" value="Genomic_DNA"/>
</dbReference>
<dbReference type="InterPro" id="IPR027417">
    <property type="entry name" value="P-loop_NTPase"/>
</dbReference>
<dbReference type="Pfam" id="PF01656">
    <property type="entry name" value="CbiA"/>
    <property type="match status" value="1"/>
</dbReference>